<organism evidence="1">
    <name type="scientific">freshwater metagenome</name>
    <dbReference type="NCBI Taxonomy" id="449393"/>
    <lineage>
        <taxon>unclassified sequences</taxon>
        <taxon>metagenomes</taxon>
        <taxon>ecological metagenomes</taxon>
    </lineage>
</organism>
<dbReference type="AlphaFoldDB" id="A0A6J7E3E1"/>
<name>A0A6J7E3E1_9ZZZZ</name>
<sequence length="205" mass="21771">MTARTATLSSVNATEPHRRSLEALCGNSALGYASSAAGRQKPGCVVTAASDSRHFALVMMSTAVSQSFPDDIASQILLGSATDALLQTALAEGGLFVLEADDRVTAWSGCFRSPRLTIATADGNVFDMTANEGHSEIRRESLSRGDRIVLISDSQPSLIPEPWDAIEMATCDNPSPTSACSWLLDAADEALIPSDRFVALWRVNP</sequence>
<gene>
    <name evidence="1" type="ORF">UFOPK3444_00980</name>
</gene>
<dbReference type="EMBL" id="CAFBLU010000014">
    <property type="protein sequence ID" value="CAB4875354.1"/>
    <property type="molecule type" value="Genomic_DNA"/>
</dbReference>
<accession>A0A6J7E3E1</accession>
<proteinExistence type="predicted"/>
<reference evidence="1" key="1">
    <citation type="submission" date="2020-05" db="EMBL/GenBank/DDBJ databases">
        <authorList>
            <person name="Chiriac C."/>
            <person name="Salcher M."/>
            <person name="Ghai R."/>
            <person name="Kavagutti S V."/>
        </authorList>
    </citation>
    <scope>NUCLEOTIDE SEQUENCE</scope>
</reference>
<protein>
    <submittedName>
        <fullName evidence="1">Unannotated protein</fullName>
    </submittedName>
</protein>
<evidence type="ECO:0000313" key="1">
    <source>
        <dbReference type="EMBL" id="CAB4875354.1"/>
    </source>
</evidence>